<evidence type="ECO:0000256" key="1">
    <source>
        <dbReference type="SAM" id="Phobius"/>
    </source>
</evidence>
<feature type="transmembrane region" description="Helical" evidence="1">
    <location>
        <begin position="12"/>
        <end position="42"/>
    </location>
</feature>
<dbReference type="OrthoDB" id="2456192at2"/>
<sequence length="78" mass="8636">MYLILSIVLATILGYLLFMLGPIFAGFIAFGIVAGCLFRGLYLLNNISKKLSNVAPESDKVKEVYEAYLKEKENTTQG</sequence>
<name>A0A0Q3TEW8_9BACI</name>
<keyword evidence="1" id="KW-0472">Membrane</keyword>
<gene>
    <name evidence="2" type="ORF">AN964_03195</name>
</gene>
<dbReference type="RefSeq" id="WP_055738329.1">
    <property type="nucleotide sequence ID" value="NZ_JAAIWL010000016.1"/>
</dbReference>
<protein>
    <recommendedName>
        <fullName evidence="4">ATP-dependent Lon protease</fullName>
    </recommendedName>
</protein>
<evidence type="ECO:0008006" key="4">
    <source>
        <dbReference type="Google" id="ProtNLM"/>
    </source>
</evidence>
<dbReference type="AlphaFoldDB" id="A0A0Q3TEW8"/>
<dbReference type="EMBL" id="LJJC01000004">
    <property type="protein sequence ID" value="KQL52632.1"/>
    <property type="molecule type" value="Genomic_DNA"/>
</dbReference>
<accession>A0A0Q3TEW8</accession>
<proteinExistence type="predicted"/>
<keyword evidence="1" id="KW-0812">Transmembrane</keyword>
<keyword evidence="3" id="KW-1185">Reference proteome</keyword>
<reference evidence="2 3" key="1">
    <citation type="submission" date="2015-09" db="EMBL/GenBank/DDBJ databases">
        <title>Genome sequencing project for genomic taxonomy and phylogenomics of Bacillus-like bacteria.</title>
        <authorList>
            <person name="Liu B."/>
            <person name="Wang J."/>
            <person name="Zhu Y."/>
            <person name="Liu G."/>
            <person name="Chen Q."/>
            <person name="Chen Z."/>
            <person name="Lan J."/>
            <person name="Che J."/>
            <person name="Ge C."/>
            <person name="Shi H."/>
            <person name="Pan Z."/>
            <person name="Liu X."/>
        </authorList>
    </citation>
    <scope>NUCLEOTIDE SEQUENCE [LARGE SCALE GENOMIC DNA]</scope>
    <source>
        <strain evidence="2 3">LMG 18435</strain>
    </source>
</reference>
<evidence type="ECO:0000313" key="2">
    <source>
        <dbReference type="EMBL" id="KQL52632.1"/>
    </source>
</evidence>
<dbReference type="Proteomes" id="UP000051888">
    <property type="component" value="Unassembled WGS sequence"/>
</dbReference>
<comment type="caution">
    <text evidence="2">The sequence shown here is derived from an EMBL/GenBank/DDBJ whole genome shotgun (WGS) entry which is preliminary data.</text>
</comment>
<dbReference type="PATRIC" id="fig|157838.3.peg.710"/>
<keyword evidence="1" id="KW-1133">Transmembrane helix</keyword>
<organism evidence="2 3">
    <name type="scientific">Heyndrickxia shackletonii</name>
    <dbReference type="NCBI Taxonomy" id="157838"/>
    <lineage>
        <taxon>Bacteria</taxon>
        <taxon>Bacillati</taxon>
        <taxon>Bacillota</taxon>
        <taxon>Bacilli</taxon>
        <taxon>Bacillales</taxon>
        <taxon>Bacillaceae</taxon>
        <taxon>Heyndrickxia</taxon>
    </lineage>
</organism>
<evidence type="ECO:0000313" key="3">
    <source>
        <dbReference type="Proteomes" id="UP000051888"/>
    </source>
</evidence>